<dbReference type="PANTHER" id="PTHR22870">
    <property type="entry name" value="REGULATOR OF CHROMOSOME CONDENSATION"/>
    <property type="match status" value="1"/>
</dbReference>
<dbReference type="EMBL" id="JANQDX010000012">
    <property type="protein sequence ID" value="KAL0914675.1"/>
    <property type="molecule type" value="Genomic_DNA"/>
</dbReference>
<name>A0ABD0UQ36_DENTH</name>
<dbReference type="SUPFAM" id="SSF50985">
    <property type="entry name" value="RCC1/BLIP-II"/>
    <property type="match status" value="1"/>
</dbReference>
<evidence type="ECO:0000256" key="1">
    <source>
        <dbReference type="ARBA" id="ARBA00022737"/>
    </source>
</evidence>
<evidence type="ECO:0000256" key="2">
    <source>
        <dbReference type="PROSITE-ProRule" id="PRU00235"/>
    </source>
</evidence>
<dbReference type="PANTHER" id="PTHR22870:SF466">
    <property type="entry name" value="ANKYRIN REPEAT-CONTAINING PROTEIN"/>
    <property type="match status" value="1"/>
</dbReference>
<keyword evidence="6" id="KW-1185">Reference proteome</keyword>
<evidence type="ECO:0000259" key="4">
    <source>
        <dbReference type="Pfam" id="PF25390"/>
    </source>
</evidence>
<feature type="domain" description="RCC1-like" evidence="4">
    <location>
        <begin position="25"/>
        <end position="399"/>
    </location>
</feature>
<evidence type="ECO:0000313" key="5">
    <source>
        <dbReference type="EMBL" id="KAL0914675.1"/>
    </source>
</evidence>
<proteinExistence type="predicted"/>
<feature type="repeat" description="RCC1" evidence="2">
    <location>
        <begin position="184"/>
        <end position="238"/>
    </location>
</feature>
<dbReference type="PROSITE" id="PS00626">
    <property type="entry name" value="RCC1_2"/>
    <property type="match status" value="2"/>
</dbReference>
<dbReference type="InterPro" id="IPR009091">
    <property type="entry name" value="RCC1/BLIP-II"/>
</dbReference>
<dbReference type="InterPro" id="IPR051210">
    <property type="entry name" value="Ub_ligase/GEF_domain"/>
</dbReference>
<organism evidence="5 6">
    <name type="scientific">Dendrobium thyrsiflorum</name>
    <name type="common">Pinecone-like raceme dendrobium</name>
    <name type="synonym">Orchid</name>
    <dbReference type="NCBI Taxonomy" id="117978"/>
    <lineage>
        <taxon>Eukaryota</taxon>
        <taxon>Viridiplantae</taxon>
        <taxon>Streptophyta</taxon>
        <taxon>Embryophyta</taxon>
        <taxon>Tracheophyta</taxon>
        <taxon>Spermatophyta</taxon>
        <taxon>Magnoliopsida</taxon>
        <taxon>Liliopsida</taxon>
        <taxon>Asparagales</taxon>
        <taxon>Orchidaceae</taxon>
        <taxon>Epidendroideae</taxon>
        <taxon>Malaxideae</taxon>
        <taxon>Dendrobiinae</taxon>
        <taxon>Dendrobium</taxon>
    </lineage>
</organism>
<feature type="repeat" description="RCC1" evidence="2">
    <location>
        <begin position="76"/>
        <end position="127"/>
    </location>
</feature>
<dbReference type="PROSITE" id="PS50012">
    <property type="entry name" value="RCC1_3"/>
    <property type="match status" value="6"/>
</dbReference>
<sequence>MEADESQTIEDKEERVDEEEEEIRLWSWGAGSEGQLATGTLEDQSAPQALRSISLVHPISQMACGGAHAIALTSNGRVFTWGRGARGQLGHGDLANHLKPKIVDFLESFVICVISAGWNYTGFVTDTGRLFMCGDGSFGQLGNGDNKSRSLPQEVLFFLSKHVVQVACGMRHSLALVTTEACETSIYGYGSARHGQIGTQLSERRRFINIPEVIPGFEDSRIVNLCANGDHSAALSANGKLYTWGRGFSGCSDYHQPQVLPSSLRFSQIALGWNHALLVSDGQVYMLGRMLNLVQQTSGRQHYPDISVFHEALAAYAPLLQRIKCLDDESVIAIAAGSEHSAMVTDKGKIMTWGWGEHGQLGLGNTDDQSTPQTVEIGCKGTDSYGLLRVYCGSGFTFVAKHEYMKLNYLN</sequence>
<feature type="repeat" description="RCC1" evidence="2">
    <location>
        <begin position="239"/>
        <end position="282"/>
    </location>
</feature>
<feature type="region of interest" description="Disordered" evidence="3">
    <location>
        <begin position="1"/>
        <end position="22"/>
    </location>
</feature>
<protein>
    <recommendedName>
        <fullName evidence="4">RCC1-like domain-containing protein</fullName>
    </recommendedName>
</protein>
<keyword evidence="1" id="KW-0677">Repeat</keyword>
<feature type="repeat" description="RCC1" evidence="2">
    <location>
        <begin position="128"/>
        <end position="179"/>
    </location>
</feature>
<dbReference type="Proteomes" id="UP001552299">
    <property type="component" value="Unassembled WGS sequence"/>
</dbReference>
<dbReference type="InterPro" id="IPR000408">
    <property type="entry name" value="Reg_chr_condens"/>
</dbReference>
<reference evidence="5 6" key="1">
    <citation type="journal article" date="2024" name="Plant Biotechnol. J.">
        <title>Dendrobium thyrsiflorum genome and its molecular insights into genes involved in important horticultural traits.</title>
        <authorList>
            <person name="Chen B."/>
            <person name="Wang J.Y."/>
            <person name="Zheng P.J."/>
            <person name="Li K.L."/>
            <person name="Liang Y.M."/>
            <person name="Chen X.F."/>
            <person name="Zhang C."/>
            <person name="Zhao X."/>
            <person name="He X."/>
            <person name="Zhang G.Q."/>
            <person name="Liu Z.J."/>
            <person name="Xu Q."/>
        </authorList>
    </citation>
    <scope>NUCLEOTIDE SEQUENCE [LARGE SCALE GENOMIC DNA]</scope>
    <source>
        <strain evidence="5">GZMU011</strain>
    </source>
</reference>
<comment type="caution">
    <text evidence="5">The sequence shown here is derived from an EMBL/GenBank/DDBJ whole genome shotgun (WGS) entry which is preliminary data.</text>
</comment>
<accession>A0ABD0UQ36</accession>
<feature type="repeat" description="RCC1" evidence="2">
    <location>
        <begin position="348"/>
        <end position="403"/>
    </location>
</feature>
<evidence type="ECO:0000256" key="3">
    <source>
        <dbReference type="SAM" id="MobiDB-lite"/>
    </source>
</evidence>
<dbReference type="AlphaFoldDB" id="A0ABD0UQ36"/>
<dbReference type="PRINTS" id="PR00633">
    <property type="entry name" value="RCCNDNSATION"/>
</dbReference>
<evidence type="ECO:0000313" key="6">
    <source>
        <dbReference type="Proteomes" id="UP001552299"/>
    </source>
</evidence>
<dbReference type="Pfam" id="PF25390">
    <property type="entry name" value="WD40_RLD"/>
    <property type="match status" value="1"/>
</dbReference>
<dbReference type="InterPro" id="IPR058923">
    <property type="entry name" value="RCC1-like_dom"/>
</dbReference>
<dbReference type="Gene3D" id="2.130.10.30">
    <property type="entry name" value="Regulator of chromosome condensation 1/beta-lactamase-inhibitor protein II"/>
    <property type="match status" value="2"/>
</dbReference>
<feature type="repeat" description="RCC1" evidence="2">
    <location>
        <begin position="23"/>
        <end position="75"/>
    </location>
</feature>
<gene>
    <name evidence="5" type="ORF">M5K25_015043</name>
</gene>